<feature type="domain" description="HTH LytTR-type" evidence="1">
    <location>
        <begin position="57"/>
        <end position="118"/>
    </location>
</feature>
<dbReference type="GO" id="GO:0000156">
    <property type="term" value="F:phosphorelay response regulator activity"/>
    <property type="evidence" value="ECO:0007669"/>
    <property type="project" value="InterPro"/>
</dbReference>
<dbReference type="AlphaFoldDB" id="A0A923PRH8"/>
<dbReference type="PROSITE" id="PS50930">
    <property type="entry name" value="HTH_LYTTR"/>
    <property type="match status" value="1"/>
</dbReference>
<dbReference type="SMART" id="SM00850">
    <property type="entry name" value="LytTR"/>
    <property type="match status" value="1"/>
</dbReference>
<dbReference type="Pfam" id="PF04397">
    <property type="entry name" value="LytTR"/>
    <property type="match status" value="1"/>
</dbReference>
<protein>
    <submittedName>
        <fullName evidence="2">LytTR family transcriptional regulator</fullName>
    </submittedName>
</protein>
<organism evidence="2 3">
    <name type="scientific">Neolewinella lacunae</name>
    <dbReference type="NCBI Taxonomy" id="1517758"/>
    <lineage>
        <taxon>Bacteria</taxon>
        <taxon>Pseudomonadati</taxon>
        <taxon>Bacteroidota</taxon>
        <taxon>Saprospiria</taxon>
        <taxon>Saprospirales</taxon>
        <taxon>Lewinellaceae</taxon>
        <taxon>Neolewinella</taxon>
    </lineage>
</organism>
<dbReference type="Gene3D" id="2.40.50.1020">
    <property type="entry name" value="LytTr DNA-binding domain"/>
    <property type="match status" value="1"/>
</dbReference>
<dbReference type="InterPro" id="IPR046947">
    <property type="entry name" value="LytR-like"/>
</dbReference>
<keyword evidence="3" id="KW-1185">Reference proteome</keyword>
<evidence type="ECO:0000313" key="2">
    <source>
        <dbReference type="EMBL" id="MBC6996154.1"/>
    </source>
</evidence>
<name>A0A923PRH8_9BACT</name>
<dbReference type="GO" id="GO:0003677">
    <property type="term" value="F:DNA binding"/>
    <property type="evidence" value="ECO:0007669"/>
    <property type="project" value="InterPro"/>
</dbReference>
<evidence type="ECO:0000259" key="1">
    <source>
        <dbReference type="PROSITE" id="PS50930"/>
    </source>
</evidence>
<dbReference type="InterPro" id="IPR007492">
    <property type="entry name" value="LytTR_DNA-bd_dom"/>
</dbReference>
<dbReference type="EMBL" id="JACSIT010000149">
    <property type="protein sequence ID" value="MBC6996154.1"/>
    <property type="molecule type" value="Genomic_DNA"/>
</dbReference>
<dbReference type="Proteomes" id="UP000650081">
    <property type="component" value="Unassembled WGS sequence"/>
</dbReference>
<dbReference type="PANTHER" id="PTHR37299">
    <property type="entry name" value="TRANSCRIPTIONAL REGULATOR-RELATED"/>
    <property type="match status" value="1"/>
</dbReference>
<dbReference type="RefSeq" id="WP_187468172.1">
    <property type="nucleotide sequence ID" value="NZ_JACSIT010000149.1"/>
</dbReference>
<dbReference type="PANTHER" id="PTHR37299:SF1">
    <property type="entry name" value="STAGE 0 SPORULATION PROTEIN A HOMOLOG"/>
    <property type="match status" value="1"/>
</dbReference>
<proteinExistence type="predicted"/>
<comment type="caution">
    <text evidence="2">The sequence shown here is derived from an EMBL/GenBank/DDBJ whole genome shotgun (WGS) entry which is preliminary data.</text>
</comment>
<accession>A0A923PRH8</accession>
<sequence>MPREKERSEANVAALLLPVSNGYRVVRFADIICCRAEKSYSAICLAAGEEVIVSYGLSRLVQVLPEDMFFRCHHSYLINCSQVEGIDKVGSSYFLLLGEYRVPVSRSQQQAVRGLFYQL</sequence>
<gene>
    <name evidence="2" type="ORF">H9S92_18430</name>
</gene>
<reference evidence="2" key="1">
    <citation type="submission" date="2020-08" db="EMBL/GenBank/DDBJ databases">
        <title>Lewinella bacteria from marine environments.</title>
        <authorList>
            <person name="Zhong Y."/>
        </authorList>
    </citation>
    <scope>NUCLEOTIDE SEQUENCE</scope>
    <source>
        <strain evidence="2">KCTC 42187</strain>
    </source>
</reference>
<evidence type="ECO:0000313" key="3">
    <source>
        <dbReference type="Proteomes" id="UP000650081"/>
    </source>
</evidence>